<dbReference type="OrthoDB" id="714416at2"/>
<evidence type="ECO:0000313" key="2">
    <source>
        <dbReference type="Proteomes" id="UP000249248"/>
    </source>
</evidence>
<dbReference type="Proteomes" id="UP000249248">
    <property type="component" value="Unassembled WGS sequence"/>
</dbReference>
<sequence>MANSYSDNLFELIKSLSKSEKRFYKLYAARHTIGTKNNAILIFDYIAKMKVYDEALLKEKLKGNNFLNQFSITKNRIYEQILDSLNDYHQKNAVESALNNSLNGANILYEKGLYQQFKKRIEAVKRKAQKHKLNKVLFRIIQLEKALYEKQAYASMDKNEIETFIAGEVELLETLKVQSNLWQIKSLLFKKINELGTVRSKEDVMALELIIQPLNAIEYLAEDWESAYLYHHITSGYYFAIYDIDNCSKHLSILIQLYEANPDLIKQNPNRYFSIITNFIYCETKRSNFEIAQNYLNLLDKFKSDYTVNKDLEIKFFSSVGSLKLFLFIETGNYTEANALIKEIDLGIEQYEGKIGLMRSAYLNFQIGVAFLSQGAFKESLTYINKVLNEKSLLQRQDIYSFSLLLQLIIHFELKNYRFIPYILNTTKRFLKEKNRLYTFESIFLKVIQKIKDENLNRMDVEEVLASLTPEIEKLKEDKFEKTAFDYFDFSAWLKSKIENKTYLEIKKAG</sequence>
<proteinExistence type="predicted"/>
<keyword evidence="2" id="KW-1185">Reference proteome</keyword>
<accession>A0A2W1NLU0</accession>
<dbReference type="AlphaFoldDB" id="A0A2W1NLU0"/>
<organism evidence="1 2">
    <name type="scientific">Putridiphycobacter roseus</name>
    <dbReference type="NCBI Taxonomy" id="2219161"/>
    <lineage>
        <taxon>Bacteria</taxon>
        <taxon>Pseudomonadati</taxon>
        <taxon>Bacteroidota</taxon>
        <taxon>Flavobacteriia</taxon>
        <taxon>Flavobacteriales</taxon>
        <taxon>Crocinitomicaceae</taxon>
        <taxon>Putridiphycobacter</taxon>
    </lineage>
</organism>
<evidence type="ECO:0008006" key="3">
    <source>
        <dbReference type="Google" id="ProtNLM"/>
    </source>
</evidence>
<protein>
    <recommendedName>
        <fullName evidence="3">MalT-like TPR region domain-containing protein</fullName>
    </recommendedName>
</protein>
<comment type="caution">
    <text evidence="1">The sequence shown here is derived from an EMBL/GenBank/DDBJ whole genome shotgun (WGS) entry which is preliminary data.</text>
</comment>
<name>A0A2W1NLU0_9FLAO</name>
<dbReference type="EMBL" id="QKSB01000019">
    <property type="protein sequence ID" value="PZE15698.1"/>
    <property type="molecule type" value="Genomic_DNA"/>
</dbReference>
<dbReference type="RefSeq" id="WP_111064664.1">
    <property type="nucleotide sequence ID" value="NZ_JBHUCU010000004.1"/>
</dbReference>
<reference evidence="1 2" key="1">
    <citation type="submission" date="2018-06" db="EMBL/GenBank/DDBJ databases">
        <title>The draft genome sequence of Crocinitomix sp. SM1701.</title>
        <authorList>
            <person name="Zhang X."/>
        </authorList>
    </citation>
    <scope>NUCLEOTIDE SEQUENCE [LARGE SCALE GENOMIC DNA]</scope>
    <source>
        <strain evidence="1 2">SM1701</strain>
    </source>
</reference>
<evidence type="ECO:0000313" key="1">
    <source>
        <dbReference type="EMBL" id="PZE15698.1"/>
    </source>
</evidence>
<gene>
    <name evidence="1" type="ORF">DNU06_16770</name>
</gene>